<comment type="caution">
    <text evidence="1">The sequence shown here is derived from an EMBL/GenBank/DDBJ whole genome shotgun (WGS) entry which is preliminary data.</text>
</comment>
<dbReference type="EMBL" id="AUPC02000030">
    <property type="protein sequence ID" value="POG78702.1"/>
    <property type="molecule type" value="Genomic_DNA"/>
</dbReference>
<protein>
    <submittedName>
        <fullName evidence="1">Uncharacterized protein</fullName>
    </submittedName>
</protein>
<accession>A0A2P4QM39</accession>
<evidence type="ECO:0000313" key="2">
    <source>
        <dbReference type="Proteomes" id="UP000018888"/>
    </source>
</evidence>
<dbReference type="Proteomes" id="UP000018888">
    <property type="component" value="Unassembled WGS sequence"/>
</dbReference>
<reference evidence="1 2" key="2">
    <citation type="journal article" date="2018" name="New Phytol.">
        <title>High intraspecific genome diversity in the model arbuscular mycorrhizal symbiont Rhizophagus irregularis.</title>
        <authorList>
            <person name="Chen E.C.H."/>
            <person name="Morin E."/>
            <person name="Beaudet D."/>
            <person name="Noel J."/>
            <person name="Yildirir G."/>
            <person name="Ndikumana S."/>
            <person name="Charron P."/>
            <person name="St-Onge C."/>
            <person name="Giorgi J."/>
            <person name="Kruger M."/>
            <person name="Marton T."/>
            <person name="Ropars J."/>
            <person name="Grigoriev I.V."/>
            <person name="Hainaut M."/>
            <person name="Henrissat B."/>
            <person name="Roux C."/>
            <person name="Martin F."/>
            <person name="Corradi N."/>
        </authorList>
    </citation>
    <scope>NUCLEOTIDE SEQUENCE [LARGE SCALE GENOMIC DNA]</scope>
    <source>
        <strain evidence="1 2">DAOM 197198</strain>
    </source>
</reference>
<dbReference type="AlphaFoldDB" id="A0A2P4QM39"/>
<keyword evidence="2" id="KW-1185">Reference proteome</keyword>
<reference evidence="1 2" key="1">
    <citation type="journal article" date="2013" name="Proc. Natl. Acad. Sci. U.S.A.">
        <title>Genome of an arbuscular mycorrhizal fungus provides insight into the oldest plant symbiosis.</title>
        <authorList>
            <person name="Tisserant E."/>
            <person name="Malbreil M."/>
            <person name="Kuo A."/>
            <person name="Kohler A."/>
            <person name="Symeonidi A."/>
            <person name="Balestrini R."/>
            <person name="Charron P."/>
            <person name="Duensing N."/>
            <person name="Frei Dit Frey N."/>
            <person name="Gianinazzi-Pearson V."/>
            <person name="Gilbert L.B."/>
            <person name="Handa Y."/>
            <person name="Herr J.R."/>
            <person name="Hijri M."/>
            <person name="Koul R."/>
            <person name="Kawaguchi M."/>
            <person name="Krajinski F."/>
            <person name="Lammers P.J."/>
            <person name="Masclaux F.G."/>
            <person name="Murat C."/>
            <person name="Morin E."/>
            <person name="Ndikumana S."/>
            <person name="Pagni M."/>
            <person name="Petitpierre D."/>
            <person name="Requena N."/>
            <person name="Rosikiewicz P."/>
            <person name="Riley R."/>
            <person name="Saito K."/>
            <person name="San Clemente H."/>
            <person name="Shapiro H."/>
            <person name="van Tuinen D."/>
            <person name="Becard G."/>
            <person name="Bonfante P."/>
            <person name="Paszkowski U."/>
            <person name="Shachar-Hill Y.Y."/>
            <person name="Tuskan G.A."/>
            <person name="Young P.W."/>
            <person name="Sanders I.R."/>
            <person name="Henrissat B."/>
            <person name="Rensing S.A."/>
            <person name="Grigoriev I.V."/>
            <person name="Corradi N."/>
            <person name="Roux C."/>
            <person name="Martin F."/>
        </authorList>
    </citation>
    <scope>NUCLEOTIDE SEQUENCE [LARGE SCALE GENOMIC DNA]</scope>
    <source>
        <strain evidence="1 2">DAOM 197198</strain>
    </source>
</reference>
<gene>
    <name evidence="1" type="ORF">GLOIN_2v1766304</name>
</gene>
<dbReference type="VEuPathDB" id="FungiDB:RhiirFUN_002909"/>
<sequence length="235" mass="27266">MIENKYDYKKALLKDLMKNIPNSFIIEVCTSAFFNILLIPSRWYNDQVAQLSENEIHVLPSIQLFNTSQSVPTHSNLNLKYSYPDIIHGGNIFTPELKENITDCQESEYINLLNNFIFSIEVNLSEMNDKENTDDFQRKISNPIYVKPCRRPPQKRYKSSLEQQCINHTNAELCTSLGNACQNVDYSLSDKFSESSGLNNSKQIKKCRRCVLMVEQTNNRTNEQINEQANNQRHN</sequence>
<evidence type="ECO:0000313" key="1">
    <source>
        <dbReference type="EMBL" id="POG78702.1"/>
    </source>
</evidence>
<organism evidence="1 2">
    <name type="scientific">Rhizophagus irregularis (strain DAOM 181602 / DAOM 197198 / MUCL 43194)</name>
    <name type="common">Arbuscular mycorrhizal fungus</name>
    <name type="synonym">Glomus intraradices</name>
    <dbReference type="NCBI Taxonomy" id="747089"/>
    <lineage>
        <taxon>Eukaryota</taxon>
        <taxon>Fungi</taxon>
        <taxon>Fungi incertae sedis</taxon>
        <taxon>Mucoromycota</taxon>
        <taxon>Glomeromycotina</taxon>
        <taxon>Glomeromycetes</taxon>
        <taxon>Glomerales</taxon>
        <taxon>Glomeraceae</taxon>
        <taxon>Rhizophagus</taxon>
    </lineage>
</organism>
<name>A0A2P4QM39_RHIID</name>
<proteinExistence type="predicted"/>